<keyword evidence="9" id="KW-1185">Reference proteome</keyword>
<evidence type="ECO:0000256" key="7">
    <source>
        <dbReference type="RuleBase" id="RU363107"/>
    </source>
</evidence>
<dbReference type="GO" id="GO:0016020">
    <property type="term" value="C:membrane"/>
    <property type="evidence" value="ECO:0007669"/>
    <property type="project" value="UniProtKB-SubCell"/>
</dbReference>
<dbReference type="PANTHER" id="PTHR19317">
    <property type="entry name" value="PRENYLATED RAB ACCEPTOR 1-RELATED"/>
    <property type="match status" value="1"/>
</dbReference>
<sequence>MPPNSTPSLPPLRARSLRPWRLFFEIPAFSVPYNYADAMSRLRHNFNHFRANYAIIALTILFCSLVYHPVSMIVFLIAFSAWLSLYFCRGDPLVVSGRTVDDRVVLVVLSLVTVVALVLSNRVGVNVLVALTVGVVVVGVHAAFRCTDDLFLDESEAADGGLISVVR</sequence>
<feature type="transmembrane region" description="Helical" evidence="7">
    <location>
        <begin position="127"/>
        <end position="144"/>
    </location>
</feature>
<keyword evidence="7" id="KW-0813">Transport</keyword>
<accession>A0ABD3BZP3</accession>
<protein>
    <recommendedName>
        <fullName evidence="7">PRA1 family protein</fullName>
    </recommendedName>
</protein>
<comment type="similarity">
    <text evidence="3 7">Belongs to the PRA1 family.</text>
</comment>
<evidence type="ECO:0000256" key="2">
    <source>
        <dbReference type="ARBA" id="ARBA00004141"/>
    </source>
</evidence>
<keyword evidence="4 7" id="KW-0812">Transmembrane</keyword>
<evidence type="ECO:0000313" key="8">
    <source>
        <dbReference type="EMBL" id="KAL3622684.1"/>
    </source>
</evidence>
<evidence type="ECO:0000256" key="4">
    <source>
        <dbReference type="ARBA" id="ARBA00022692"/>
    </source>
</evidence>
<evidence type="ECO:0000256" key="3">
    <source>
        <dbReference type="ARBA" id="ARBA00006483"/>
    </source>
</evidence>
<feature type="transmembrane region" description="Helical" evidence="7">
    <location>
        <begin position="56"/>
        <end position="83"/>
    </location>
</feature>
<proteinExistence type="inferred from homology"/>
<dbReference type="Pfam" id="PF03208">
    <property type="entry name" value="PRA1"/>
    <property type="match status" value="1"/>
</dbReference>
<comment type="subcellular location">
    <subcellularLocation>
        <location evidence="2 7">Membrane</location>
        <topology evidence="2 7">Multi-pass membrane protein</topology>
    </subcellularLocation>
</comment>
<dbReference type="AlphaFoldDB" id="A0ABD3BZP3"/>
<dbReference type="GO" id="GO:0005783">
    <property type="term" value="C:endoplasmic reticulum"/>
    <property type="evidence" value="ECO:0007669"/>
    <property type="project" value="UniProtKB-ARBA"/>
</dbReference>
<comment type="caution">
    <text evidence="8">The sequence shown here is derived from an EMBL/GenBank/DDBJ whole genome shotgun (WGS) entry which is preliminary data.</text>
</comment>
<gene>
    <name evidence="8" type="ORF">CASFOL_033292</name>
</gene>
<feature type="transmembrane region" description="Helical" evidence="7">
    <location>
        <begin position="103"/>
        <end position="120"/>
    </location>
</feature>
<evidence type="ECO:0000256" key="6">
    <source>
        <dbReference type="ARBA" id="ARBA00023136"/>
    </source>
</evidence>
<evidence type="ECO:0000256" key="5">
    <source>
        <dbReference type="ARBA" id="ARBA00022989"/>
    </source>
</evidence>
<dbReference type="Proteomes" id="UP001632038">
    <property type="component" value="Unassembled WGS sequence"/>
</dbReference>
<dbReference type="EMBL" id="JAVIJP010000058">
    <property type="protein sequence ID" value="KAL3622684.1"/>
    <property type="molecule type" value="Genomic_DNA"/>
</dbReference>
<dbReference type="GO" id="GO:0016192">
    <property type="term" value="P:vesicle-mediated transport"/>
    <property type="evidence" value="ECO:0007669"/>
    <property type="project" value="UniProtKB-ARBA"/>
</dbReference>
<name>A0ABD3BZP3_9LAMI</name>
<keyword evidence="6 7" id="KW-0472">Membrane</keyword>
<dbReference type="InterPro" id="IPR004895">
    <property type="entry name" value="Prenylated_rab_accept_PRA1"/>
</dbReference>
<keyword evidence="5 7" id="KW-1133">Transmembrane helix</keyword>
<evidence type="ECO:0000313" key="9">
    <source>
        <dbReference type="Proteomes" id="UP001632038"/>
    </source>
</evidence>
<dbReference type="PANTHER" id="PTHR19317:SF16">
    <property type="entry name" value="PRA1 FAMILY PROTEIN E"/>
    <property type="match status" value="1"/>
</dbReference>
<reference evidence="9" key="1">
    <citation type="journal article" date="2024" name="IScience">
        <title>Strigolactones Initiate the Formation of Haustorium-like Structures in Castilleja.</title>
        <authorList>
            <person name="Buerger M."/>
            <person name="Peterson D."/>
            <person name="Chory J."/>
        </authorList>
    </citation>
    <scope>NUCLEOTIDE SEQUENCE [LARGE SCALE GENOMIC DNA]</scope>
</reference>
<comment type="function">
    <text evidence="1 7">May be involved in both secretory and endocytic intracellular trafficking in the endosomal/prevacuolar compartments.</text>
</comment>
<organism evidence="8 9">
    <name type="scientific">Castilleja foliolosa</name>
    <dbReference type="NCBI Taxonomy" id="1961234"/>
    <lineage>
        <taxon>Eukaryota</taxon>
        <taxon>Viridiplantae</taxon>
        <taxon>Streptophyta</taxon>
        <taxon>Embryophyta</taxon>
        <taxon>Tracheophyta</taxon>
        <taxon>Spermatophyta</taxon>
        <taxon>Magnoliopsida</taxon>
        <taxon>eudicotyledons</taxon>
        <taxon>Gunneridae</taxon>
        <taxon>Pentapetalae</taxon>
        <taxon>asterids</taxon>
        <taxon>lamiids</taxon>
        <taxon>Lamiales</taxon>
        <taxon>Orobanchaceae</taxon>
        <taxon>Pedicularideae</taxon>
        <taxon>Castillejinae</taxon>
        <taxon>Castilleja</taxon>
    </lineage>
</organism>
<evidence type="ECO:0000256" key="1">
    <source>
        <dbReference type="ARBA" id="ARBA00002501"/>
    </source>
</evidence>